<evidence type="ECO:0000259" key="2">
    <source>
        <dbReference type="PROSITE" id="PS50076"/>
    </source>
</evidence>
<keyword evidence="4" id="KW-1185">Reference proteome</keyword>
<dbReference type="PANTHER" id="PTHR45496">
    <property type="entry name" value="CHAPERONE DNAJ-DOMAIN SUPERFAMILY PROTEIN"/>
    <property type="match status" value="1"/>
</dbReference>
<dbReference type="PROSITE" id="PS00636">
    <property type="entry name" value="DNAJ_1"/>
    <property type="match status" value="1"/>
</dbReference>
<feature type="region of interest" description="Disordered" evidence="1">
    <location>
        <begin position="200"/>
        <end position="233"/>
    </location>
</feature>
<dbReference type="InterPro" id="IPR053052">
    <property type="entry name" value="Imprinting_Balance_Reg"/>
</dbReference>
<evidence type="ECO:0000256" key="1">
    <source>
        <dbReference type="SAM" id="MobiDB-lite"/>
    </source>
</evidence>
<dbReference type="SUPFAM" id="SSF46565">
    <property type="entry name" value="Chaperone J-domain"/>
    <property type="match status" value="1"/>
</dbReference>
<comment type="caution">
    <text evidence="3">The sequence shown here is derived from an EMBL/GenBank/DDBJ whole genome shotgun (WGS) entry which is preliminary data.</text>
</comment>
<name>A0ABU6Y2P0_9FABA</name>
<reference evidence="3 4" key="1">
    <citation type="journal article" date="2023" name="Plants (Basel)">
        <title>Bridging the Gap: Combining Genomics and Transcriptomics Approaches to Understand Stylosanthes scabra, an Orphan Legume from the Brazilian Caatinga.</title>
        <authorList>
            <person name="Ferreira-Neto J.R.C."/>
            <person name="da Silva M.D."/>
            <person name="Binneck E."/>
            <person name="de Melo N.F."/>
            <person name="da Silva R.H."/>
            <person name="de Melo A.L.T.M."/>
            <person name="Pandolfi V."/>
            <person name="Bustamante F.O."/>
            <person name="Brasileiro-Vidal A.C."/>
            <person name="Benko-Iseppon A.M."/>
        </authorList>
    </citation>
    <scope>NUCLEOTIDE SEQUENCE [LARGE SCALE GENOMIC DNA]</scope>
    <source>
        <tissue evidence="3">Leaves</tissue>
    </source>
</reference>
<dbReference type="PANTHER" id="PTHR45496:SF19">
    <property type="entry name" value="J DOMAIN-CONTAINING PROTEIN"/>
    <property type="match status" value="1"/>
</dbReference>
<evidence type="ECO:0000313" key="3">
    <source>
        <dbReference type="EMBL" id="MED6204610.1"/>
    </source>
</evidence>
<dbReference type="Gene3D" id="1.10.287.110">
    <property type="entry name" value="DnaJ domain"/>
    <property type="match status" value="1"/>
</dbReference>
<dbReference type="InterPro" id="IPR018253">
    <property type="entry name" value="DnaJ_domain_CS"/>
</dbReference>
<evidence type="ECO:0000313" key="4">
    <source>
        <dbReference type="Proteomes" id="UP001341840"/>
    </source>
</evidence>
<feature type="region of interest" description="Disordered" evidence="1">
    <location>
        <begin position="419"/>
        <end position="481"/>
    </location>
</feature>
<dbReference type="InterPro" id="IPR001623">
    <property type="entry name" value="DnaJ_domain"/>
</dbReference>
<dbReference type="InterPro" id="IPR036869">
    <property type="entry name" value="J_dom_sf"/>
</dbReference>
<gene>
    <name evidence="3" type="ORF">PIB30_010732</name>
</gene>
<dbReference type="PROSITE" id="PS50076">
    <property type="entry name" value="DNAJ_2"/>
    <property type="match status" value="1"/>
</dbReference>
<dbReference type="Pfam" id="PF00226">
    <property type="entry name" value="DnaJ"/>
    <property type="match status" value="1"/>
</dbReference>
<organism evidence="3 4">
    <name type="scientific">Stylosanthes scabra</name>
    <dbReference type="NCBI Taxonomy" id="79078"/>
    <lineage>
        <taxon>Eukaryota</taxon>
        <taxon>Viridiplantae</taxon>
        <taxon>Streptophyta</taxon>
        <taxon>Embryophyta</taxon>
        <taxon>Tracheophyta</taxon>
        <taxon>Spermatophyta</taxon>
        <taxon>Magnoliopsida</taxon>
        <taxon>eudicotyledons</taxon>
        <taxon>Gunneridae</taxon>
        <taxon>Pentapetalae</taxon>
        <taxon>rosids</taxon>
        <taxon>fabids</taxon>
        <taxon>Fabales</taxon>
        <taxon>Fabaceae</taxon>
        <taxon>Papilionoideae</taxon>
        <taxon>50 kb inversion clade</taxon>
        <taxon>dalbergioids sensu lato</taxon>
        <taxon>Dalbergieae</taxon>
        <taxon>Pterocarpus clade</taxon>
        <taxon>Stylosanthes</taxon>
    </lineage>
</organism>
<proteinExistence type="predicted"/>
<accession>A0ABU6Y2P0</accession>
<sequence>MEGGNRAEAERWLYTANKLLSARDLHGARSFAIRARECDPRFEATDLLLTVIDTLLAGEARINDLVDWYSILQVIRFSPNLDYIATQYRRLAAFLDPHRNPFAFSGYAFSLVHDAWSVLSNPSKKAIFDNELRLLTEPPPPLPPPPPQPAPVPVVPQGIPFLQQSQNLNNHHNNHNQSHDLNQNQNHFIHNQNQNHFFHQNHHHHHQQQQQQLEEQRQRQQEEQEQRQRQQQQEQLQQQQQQQLLSVSKNPSSIEATRLVVVEEEEERPSQDNVTQPTEPTEPTRPARATDSTETELNGAFWTACPYCYGLFEYPKVYEECTLLCQSCRRPFHAVSVRSPPELTGKDGFLSFCSWGFMPVGFSGDFKDISGSGSQWNPFSALVPCPLKGADKRSHLRGPWTYYDDDIAAAFVELSDATEDDSDDCDWRNINANKKSGKKRRRRNRKSSAAATGNGRTPVERPRRGVHNNAGNAGVENGGADAGSAAVAGVARSESGKKAALASLRRRGAGNLGKLDLNVEFSNDVEETAHGVRGRVANAGGTGNAEDNIEGIGFFEGLDEFLSSLPILNGVPDDKVKGH</sequence>
<feature type="compositionally biased region" description="Low complexity" evidence="1">
    <location>
        <begin position="277"/>
        <end position="290"/>
    </location>
</feature>
<feature type="compositionally biased region" description="Basic and acidic residues" evidence="1">
    <location>
        <begin position="214"/>
        <end position="228"/>
    </location>
</feature>
<dbReference type="CDD" id="cd06257">
    <property type="entry name" value="DnaJ"/>
    <property type="match status" value="1"/>
</dbReference>
<dbReference type="Proteomes" id="UP001341840">
    <property type="component" value="Unassembled WGS sequence"/>
</dbReference>
<feature type="region of interest" description="Disordered" evidence="1">
    <location>
        <begin position="135"/>
        <end position="157"/>
    </location>
</feature>
<feature type="region of interest" description="Disordered" evidence="1">
    <location>
        <begin position="261"/>
        <end position="294"/>
    </location>
</feature>
<feature type="compositionally biased region" description="Pro residues" evidence="1">
    <location>
        <begin position="137"/>
        <end position="154"/>
    </location>
</feature>
<feature type="domain" description="J" evidence="2">
    <location>
        <begin position="67"/>
        <end position="132"/>
    </location>
</feature>
<protein>
    <recommendedName>
        <fullName evidence="2">J domain-containing protein</fullName>
    </recommendedName>
</protein>
<feature type="compositionally biased region" description="Basic residues" evidence="1">
    <location>
        <begin position="435"/>
        <end position="446"/>
    </location>
</feature>
<dbReference type="EMBL" id="JASCZI010241681">
    <property type="protein sequence ID" value="MED6204610.1"/>
    <property type="molecule type" value="Genomic_DNA"/>
</dbReference>
<dbReference type="SMART" id="SM00271">
    <property type="entry name" value="DnaJ"/>
    <property type="match status" value="1"/>
</dbReference>